<evidence type="ECO:0000256" key="5">
    <source>
        <dbReference type="ARBA" id="ARBA00022737"/>
    </source>
</evidence>
<evidence type="ECO:0000313" key="10">
    <source>
        <dbReference type="EMBL" id="CAE1156064.1"/>
    </source>
</evidence>
<comment type="caution">
    <text evidence="10">The sequence shown here is derived from an EMBL/GenBank/DDBJ whole genome shotgun (WGS) entry which is preliminary data.</text>
</comment>
<dbReference type="InterPro" id="IPR002067">
    <property type="entry name" value="MCP"/>
</dbReference>
<feature type="repeat" description="Solcar" evidence="8">
    <location>
        <begin position="1"/>
        <end position="70"/>
    </location>
</feature>
<dbReference type="PANTHER" id="PTHR45618">
    <property type="entry name" value="MITOCHONDRIAL DICARBOXYLATE CARRIER-RELATED"/>
    <property type="match status" value="1"/>
</dbReference>
<evidence type="ECO:0000256" key="2">
    <source>
        <dbReference type="ARBA" id="ARBA00006375"/>
    </source>
</evidence>
<accession>A0A812AU55</accession>
<dbReference type="Pfam" id="PF00153">
    <property type="entry name" value="Mito_carr"/>
    <property type="match status" value="3"/>
</dbReference>
<keyword evidence="11" id="KW-1185">Reference proteome</keyword>
<keyword evidence="7 8" id="KW-0472">Membrane</keyword>
<dbReference type="InterPro" id="IPR023395">
    <property type="entry name" value="MCP_dom_sf"/>
</dbReference>
<evidence type="ECO:0000256" key="1">
    <source>
        <dbReference type="ARBA" id="ARBA00004141"/>
    </source>
</evidence>
<feature type="repeat" description="Solcar" evidence="8">
    <location>
        <begin position="178"/>
        <end position="262"/>
    </location>
</feature>
<evidence type="ECO:0000313" key="11">
    <source>
        <dbReference type="Proteomes" id="UP000597762"/>
    </source>
</evidence>
<organism evidence="10 11">
    <name type="scientific">Acanthosepion pharaonis</name>
    <name type="common">Pharaoh cuttlefish</name>
    <name type="synonym">Sepia pharaonis</name>
    <dbReference type="NCBI Taxonomy" id="158019"/>
    <lineage>
        <taxon>Eukaryota</taxon>
        <taxon>Metazoa</taxon>
        <taxon>Spiralia</taxon>
        <taxon>Lophotrochozoa</taxon>
        <taxon>Mollusca</taxon>
        <taxon>Cephalopoda</taxon>
        <taxon>Coleoidea</taxon>
        <taxon>Decapodiformes</taxon>
        <taxon>Sepiida</taxon>
        <taxon>Sepiina</taxon>
        <taxon>Sepiidae</taxon>
        <taxon>Acanthosepion</taxon>
    </lineage>
</organism>
<comment type="subcellular location">
    <subcellularLocation>
        <location evidence="1">Membrane</location>
        <topology evidence="1">Multi-pass membrane protein</topology>
    </subcellularLocation>
</comment>
<dbReference type="InterPro" id="IPR018108">
    <property type="entry name" value="MCP_transmembrane"/>
</dbReference>
<evidence type="ECO:0000256" key="8">
    <source>
        <dbReference type="PROSITE-ProRule" id="PRU00282"/>
    </source>
</evidence>
<keyword evidence="5" id="KW-0677">Repeat</keyword>
<sequence>MSSCCVHPLDLLKVHLQTQQGKKVKMVTLFLNVVRHDGFLALYSGVSAAVLRQLTYSLTRFAIYDSVKIHILKEGQSMPFYQKVLLAGLSGGIAGIVSAPADLVNVRMQNDIKLPEHQRRNYKHALDGLWRVFHEEGICSMYGGMSMACCKTALVTIGQLACYDQFKSMLLSNSYFTDDILTHFTAGIMAGVSATALTMPVDNMKTRMMNAVPGTYKSLFAVSKDIAKNGPSSFYKGFMARLSYLGPHTILTFIYYEQLRIHFGYQTMVN</sequence>
<evidence type="ECO:0000256" key="3">
    <source>
        <dbReference type="ARBA" id="ARBA00022448"/>
    </source>
</evidence>
<dbReference type="Proteomes" id="UP000597762">
    <property type="component" value="Unassembled WGS sequence"/>
</dbReference>
<dbReference type="Gene3D" id="1.50.40.10">
    <property type="entry name" value="Mitochondrial carrier domain"/>
    <property type="match status" value="1"/>
</dbReference>
<name>A0A812AU55_ACAPH</name>
<dbReference type="PRINTS" id="PR00926">
    <property type="entry name" value="MITOCARRIER"/>
</dbReference>
<evidence type="ECO:0000256" key="4">
    <source>
        <dbReference type="ARBA" id="ARBA00022692"/>
    </source>
</evidence>
<dbReference type="AlphaFoldDB" id="A0A812AU55"/>
<dbReference type="OrthoDB" id="448427at2759"/>
<dbReference type="SUPFAM" id="SSF103506">
    <property type="entry name" value="Mitochondrial carrier"/>
    <property type="match status" value="1"/>
</dbReference>
<evidence type="ECO:0000256" key="7">
    <source>
        <dbReference type="ARBA" id="ARBA00023136"/>
    </source>
</evidence>
<comment type="similarity">
    <text evidence="2 9">Belongs to the mitochondrial carrier (TC 2.A.29) family.</text>
</comment>
<dbReference type="InterPro" id="IPR050391">
    <property type="entry name" value="Mito_Metabolite_Transporter"/>
</dbReference>
<keyword evidence="4 8" id="KW-0812">Transmembrane</keyword>
<feature type="repeat" description="Solcar" evidence="8">
    <location>
        <begin position="82"/>
        <end position="169"/>
    </location>
</feature>
<dbReference type="GO" id="GO:0016020">
    <property type="term" value="C:membrane"/>
    <property type="evidence" value="ECO:0007669"/>
    <property type="project" value="UniProtKB-SubCell"/>
</dbReference>
<keyword evidence="6" id="KW-1133">Transmembrane helix</keyword>
<protein>
    <submittedName>
        <fullName evidence="10">SLC25A10</fullName>
    </submittedName>
</protein>
<dbReference type="EMBL" id="CAHIKZ030000149">
    <property type="protein sequence ID" value="CAE1156064.1"/>
    <property type="molecule type" value="Genomic_DNA"/>
</dbReference>
<proteinExistence type="inferred from homology"/>
<evidence type="ECO:0000256" key="6">
    <source>
        <dbReference type="ARBA" id="ARBA00022989"/>
    </source>
</evidence>
<evidence type="ECO:0000256" key="9">
    <source>
        <dbReference type="RuleBase" id="RU000488"/>
    </source>
</evidence>
<dbReference type="GO" id="GO:0055085">
    <property type="term" value="P:transmembrane transport"/>
    <property type="evidence" value="ECO:0007669"/>
    <property type="project" value="InterPro"/>
</dbReference>
<gene>
    <name evidence="10" type="ORF">SPHA_4644</name>
</gene>
<dbReference type="PROSITE" id="PS50920">
    <property type="entry name" value="SOLCAR"/>
    <property type="match status" value="3"/>
</dbReference>
<keyword evidence="3 9" id="KW-0813">Transport</keyword>
<reference evidence="10" key="1">
    <citation type="submission" date="2021-01" db="EMBL/GenBank/DDBJ databases">
        <authorList>
            <person name="Li R."/>
            <person name="Bekaert M."/>
        </authorList>
    </citation>
    <scope>NUCLEOTIDE SEQUENCE</scope>
    <source>
        <strain evidence="10">Farmed</strain>
    </source>
</reference>